<feature type="domain" description="Cupin type-2" evidence="1">
    <location>
        <begin position="39"/>
        <end position="101"/>
    </location>
</feature>
<organism evidence="2 3">
    <name type="scientific">Halobacterium bonnevillei</name>
    <dbReference type="NCBI Taxonomy" id="2692200"/>
    <lineage>
        <taxon>Archaea</taxon>
        <taxon>Methanobacteriati</taxon>
        <taxon>Methanobacteriota</taxon>
        <taxon>Stenosarchaea group</taxon>
        <taxon>Halobacteria</taxon>
        <taxon>Halobacteriales</taxon>
        <taxon>Halobacteriaceae</taxon>
        <taxon>Halobacterium</taxon>
    </lineage>
</organism>
<name>A0A6B0STQ3_9EURY</name>
<dbReference type="InterPro" id="IPR011051">
    <property type="entry name" value="RmlC_Cupin_sf"/>
</dbReference>
<dbReference type="Pfam" id="PF07883">
    <property type="entry name" value="Cupin_2"/>
    <property type="match status" value="1"/>
</dbReference>
<proteinExistence type="predicted"/>
<evidence type="ECO:0000313" key="3">
    <source>
        <dbReference type="Proteomes" id="UP000471521"/>
    </source>
</evidence>
<dbReference type="EMBL" id="WUUU01000219">
    <property type="protein sequence ID" value="MXR22200.1"/>
    <property type="molecule type" value="Genomic_DNA"/>
</dbReference>
<dbReference type="AlphaFoldDB" id="A0A6B0STQ3"/>
<accession>A0A6B0STQ3</accession>
<dbReference type="InterPro" id="IPR013096">
    <property type="entry name" value="Cupin_2"/>
</dbReference>
<gene>
    <name evidence="2" type="ORF">GRX66_16980</name>
</gene>
<sequence length="112" mass="12561">MPYQKATIADAESVLPDDARAKMFRLKDPLDTDEVALTLFTMEPNSEGMEHDHGDDGQEEVYYVVEGGVDVDFGDATVSLDEREAIRIDPEESRQIKNRDNYSELVLVGAPR</sequence>
<evidence type="ECO:0000313" key="2">
    <source>
        <dbReference type="EMBL" id="MXR22200.1"/>
    </source>
</evidence>
<protein>
    <submittedName>
        <fullName evidence="2">Cupin domain-containing protein</fullName>
    </submittedName>
</protein>
<evidence type="ECO:0000259" key="1">
    <source>
        <dbReference type="Pfam" id="PF07883"/>
    </source>
</evidence>
<keyword evidence="3" id="KW-1185">Reference proteome</keyword>
<dbReference type="RefSeq" id="WP_159527575.1">
    <property type="nucleotide sequence ID" value="NZ_WUUU01000219.1"/>
</dbReference>
<dbReference type="CDD" id="cd02208">
    <property type="entry name" value="cupin_RmlC-like"/>
    <property type="match status" value="1"/>
</dbReference>
<comment type="caution">
    <text evidence="2">The sequence shown here is derived from an EMBL/GenBank/DDBJ whole genome shotgun (WGS) entry which is preliminary data.</text>
</comment>
<reference evidence="2 3" key="1">
    <citation type="submission" date="2019-12" db="EMBL/GenBank/DDBJ databases">
        <title>Isolation and characterization of three novel carbon monoxide-oxidizing members of Halobacteria from salione crusts and soils.</title>
        <authorList>
            <person name="Myers M.R."/>
            <person name="King G.M."/>
        </authorList>
    </citation>
    <scope>NUCLEOTIDE SEQUENCE [LARGE SCALE GENOMIC DNA]</scope>
    <source>
        <strain evidence="2 3">PCN9</strain>
    </source>
</reference>
<dbReference type="SUPFAM" id="SSF51182">
    <property type="entry name" value="RmlC-like cupins"/>
    <property type="match status" value="1"/>
</dbReference>
<dbReference type="Proteomes" id="UP000471521">
    <property type="component" value="Unassembled WGS sequence"/>
</dbReference>
<dbReference type="OrthoDB" id="305577at2157"/>
<dbReference type="Gene3D" id="2.60.120.10">
    <property type="entry name" value="Jelly Rolls"/>
    <property type="match status" value="1"/>
</dbReference>
<dbReference type="InterPro" id="IPR014710">
    <property type="entry name" value="RmlC-like_jellyroll"/>
</dbReference>